<dbReference type="KEGG" id="pcad:102984178"/>
<dbReference type="Pfam" id="PF00096">
    <property type="entry name" value="zf-C2H2"/>
    <property type="match status" value="3"/>
</dbReference>
<accession>A0A9W2W803</accession>
<evidence type="ECO:0000256" key="9">
    <source>
        <dbReference type="ARBA" id="ARBA00023163"/>
    </source>
</evidence>
<dbReference type="GO" id="GO:0000981">
    <property type="term" value="F:DNA-binding transcription factor activity, RNA polymerase II-specific"/>
    <property type="evidence" value="ECO:0007669"/>
    <property type="project" value="TreeGrafter"/>
</dbReference>
<evidence type="ECO:0000256" key="5">
    <source>
        <dbReference type="ARBA" id="ARBA00022833"/>
    </source>
</evidence>
<proteinExistence type="inferred from homology"/>
<evidence type="ECO:0000256" key="8">
    <source>
        <dbReference type="ARBA" id="ARBA00023159"/>
    </source>
</evidence>
<keyword evidence="9" id="KW-0804">Transcription</keyword>
<organism evidence="15 16">
    <name type="scientific">Physeter macrocephalus</name>
    <name type="common">Sperm whale</name>
    <name type="synonym">Physeter catodon</name>
    <dbReference type="NCBI Taxonomy" id="9755"/>
    <lineage>
        <taxon>Eukaryota</taxon>
        <taxon>Metazoa</taxon>
        <taxon>Chordata</taxon>
        <taxon>Craniata</taxon>
        <taxon>Vertebrata</taxon>
        <taxon>Euteleostomi</taxon>
        <taxon>Mammalia</taxon>
        <taxon>Eutheria</taxon>
        <taxon>Laurasiatheria</taxon>
        <taxon>Artiodactyla</taxon>
        <taxon>Whippomorpha</taxon>
        <taxon>Cetacea</taxon>
        <taxon>Odontoceti</taxon>
        <taxon>Physeteridae</taxon>
        <taxon>Physeter</taxon>
    </lineage>
</organism>
<keyword evidence="8" id="KW-0010">Activator</keyword>
<gene>
    <name evidence="16" type="primary">SP3</name>
</gene>
<feature type="domain" description="C2H2-type" evidence="14">
    <location>
        <begin position="905"/>
        <end position="932"/>
    </location>
</feature>
<feature type="compositionally biased region" description="Basic and acidic residues" evidence="13">
    <location>
        <begin position="532"/>
        <end position="541"/>
    </location>
</feature>
<keyword evidence="7" id="KW-0238">DNA-binding</keyword>
<dbReference type="Proteomes" id="UP000248484">
    <property type="component" value="Chromosome 2"/>
</dbReference>
<feature type="region of interest" description="Disordered" evidence="13">
    <location>
        <begin position="1"/>
        <end position="22"/>
    </location>
</feature>
<evidence type="ECO:0000313" key="16">
    <source>
        <dbReference type="RefSeq" id="XP_054935238.1"/>
    </source>
</evidence>
<keyword evidence="2" id="KW-0479">Metal-binding</keyword>
<dbReference type="GO" id="GO:0008270">
    <property type="term" value="F:zinc ion binding"/>
    <property type="evidence" value="ECO:0007669"/>
    <property type="project" value="UniProtKB-KW"/>
</dbReference>
<dbReference type="FunFam" id="3.30.160.60:FF:000061">
    <property type="entry name" value="Transcription factor Sp3"/>
    <property type="match status" value="1"/>
</dbReference>
<dbReference type="PROSITE" id="PS00028">
    <property type="entry name" value="ZINC_FINGER_C2H2_1"/>
    <property type="match status" value="3"/>
</dbReference>
<keyword evidence="3" id="KW-0677">Repeat</keyword>
<feature type="region of interest" description="Disordered" evidence="13">
    <location>
        <begin position="75"/>
        <end position="129"/>
    </location>
</feature>
<feature type="compositionally biased region" description="Polar residues" evidence="13">
    <location>
        <begin position="544"/>
        <end position="562"/>
    </location>
</feature>
<evidence type="ECO:0000256" key="3">
    <source>
        <dbReference type="ARBA" id="ARBA00022737"/>
    </source>
</evidence>
<dbReference type="AlphaFoldDB" id="A0A9W2W803"/>
<evidence type="ECO:0000256" key="13">
    <source>
        <dbReference type="SAM" id="MobiDB-lite"/>
    </source>
</evidence>
<dbReference type="PROSITE" id="PS50157">
    <property type="entry name" value="ZINC_FINGER_C2H2_2"/>
    <property type="match status" value="3"/>
</dbReference>
<dbReference type="InterPro" id="IPR013087">
    <property type="entry name" value="Znf_C2H2_type"/>
</dbReference>
<reference evidence="16" key="1">
    <citation type="submission" date="2025-08" db="UniProtKB">
        <authorList>
            <consortium name="RefSeq"/>
        </authorList>
    </citation>
    <scope>IDENTIFICATION</scope>
    <source>
        <tissue evidence="16">Muscle</tissue>
    </source>
</reference>
<keyword evidence="6" id="KW-0805">Transcription regulation</keyword>
<keyword evidence="5" id="KW-0862">Zinc</keyword>
<feature type="region of interest" description="Disordered" evidence="13">
    <location>
        <begin position="525"/>
        <end position="562"/>
    </location>
</feature>
<dbReference type="GO" id="GO:0000978">
    <property type="term" value="F:RNA polymerase II cis-regulatory region sequence-specific DNA binding"/>
    <property type="evidence" value="ECO:0007669"/>
    <property type="project" value="TreeGrafter"/>
</dbReference>
<evidence type="ECO:0000256" key="7">
    <source>
        <dbReference type="ARBA" id="ARBA00023125"/>
    </source>
</evidence>
<dbReference type="InterPro" id="IPR036236">
    <property type="entry name" value="Znf_C2H2_sf"/>
</dbReference>
<feature type="region of interest" description="Disordered" evidence="13">
    <location>
        <begin position="187"/>
        <end position="221"/>
    </location>
</feature>
<dbReference type="PANTHER" id="PTHR23235">
    <property type="entry name" value="KRUEPPEL-LIKE TRANSCRIPTION FACTOR"/>
    <property type="match status" value="1"/>
</dbReference>
<protein>
    <submittedName>
        <fullName evidence="16">Transcription factor Sp3</fullName>
    </submittedName>
</protein>
<evidence type="ECO:0000256" key="2">
    <source>
        <dbReference type="ARBA" id="ARBA00022723"/>
    </source>
</evidence>
<evidence type="ECO:0000256" key="6">
    <source>
        <dbReference type="ARBA" id="ARBA00023015"/>
    </source>
</evidence>
<dbReference type="FunFam" id="3.30.160.60:FF:000014">
    <property type="entry name" value="Transcription factor Sp3"/>
    <property type="match status" value="1"/>
</dbReference>
<feature type="region of interest" description="Disordered" evidence="13">
    <location>
        <begin position="292"/>
        <end position="323"/>
    </location>
</feature>
<dbReference type="CDD" id="cd22537">
    <property type="entry name" value="SP3_N"/>
    <property type="match status" value="1"/>
</dbReference>
<feature type="domain" description="C2H2-type" evidence="14">
    <location>
        <begin position="845"/>
        <end position="874"/>
    </location>
</feature>
<dbReference type="PANTHER" id="PTHR23235:SF3">
    <property type="entry name" value="TRANSCRIPTION FACTOR SP3"/>
    <property type="match status" value="1"/>
</dbReference>
<dbReference type="GO" id="GO:0005634">
    <property type="term" value="C:nucleus"/>
    <property type="evidence" value="ECO:0007669"/>
    <property type="project" value="UniProtKB-SubCell"/>
</dbReference>
<dbReference type="CTD" id="6670"/>
<dbReference type="PROSITE" id="PS51257">
    <property type="entry name" value="PROKAR_LIPOPROTEIN"/>
    <property type="match status" value="1"/>
</dbReference>
<dbReference type="Gene3D" id="3.30.160.60">
    <property type="entry name" value="Classic Zinc Finger"/>
    <property type="match status" value="3"/>
</dbReference>
<comment type="similarity">
    <text evidence="11">Belongs to the Sp1 C2H2-type zinc-finger protein family.</text>
</comment>
<keyword evidence="4 12" id="KW-0863">Zinc-finger</keyword>
<name>A0A9W2W803_PHYMC</name>
<dbReference type="RefSeq" id="XP_054935238.1">
    <property type="nucleotide sequence ID" value="XM_055079263.1"/>
</dbReference>
<dbReference type="SUPFAM" id="SSF57667">
    <property type="entry name" value="beta-beta-alpha zinc fingers"/>
    <property type="match status" value="2"/>
</dbReference>
<dbReference type="SMART" id="SM00355">
    <property type="entry name" value="ZnF_C2H2"/>
    <property type="match status" value="3"/>
</dbReference>
<evidence type="ECO:0000256" key="11">
    <source>
        <dbReference type="ARBA" id="ARBA00038409"/>
    </source>
</evidence>
<dbReference type="FunFam" id="3.30.160.60:FF:000026">
    <property type="entry name" value="Transcription factor Sp3"/>
    <property type="match status" value="1"/>
</dbReference>
<feature type="domain" description="C2H2-type" evidence="14">
    <location>
        <begin position="875"/>
        <end position="904"/>
    </location>
</feature>
<evidence type="ECO:0000259" key="14">
    <source>
        <dbReference type="PROSITE" id="PS50157"/>
    </source>
</evidence>
<sequence length="1005" mass="106142">MEEASSRAGSSGDGFPPQLSPLQLAGACSERLQGGRGLRLGLAAAASELGGHSRVTGEPQPLSGTFAATTAHCLSPSTRGANRKRAAWPSDGRASGPMSTAYEERVNQNRKKNPRTAPAVSAAASRILSRRRRLRSSPCYDRYVKPRESNPCCCRRRRYRRPQPAGGHRRRLPAPCVRPSVCERQKAALPSASLPSPPATVHPSSPSNAVSPPGPGLAARAAGSASPCVRARAAGERAHNKLPIRVRCYYHFGGGHGEYLQQQQHGNGAVVAAAAQDTQPSPLALLAATCSKIGPPSPGDDEEEAAAAAGAPAAAGATGDLSSAQLGGAPNRWEVLSATPTTIKDEAGNLVQIPSAATSSGQYVLPLQNLQNQQIFSVAPGSDSSNGTVSNVQYQVIPQIQSSDGQQVQIGFTGSSDNGGINQESGQIQIIPGSNQTLLASGTPPANIQNLIPQTGQVQVQGVAIGGSSFPGQTQVVANVPLGLPGNITFVPINSVDLDSLGLSGSSQTMTAGINADGHLINTGQAMDSSDNSERTGERVSPDINETNTDTDLFVPTSSSSQLPVTIDSTGILQQNTNSLTTTSGQVHSSDLQGNYIQSPVSEETQAQNIQVSTAQPVVQHLQLQESQQPTSQAQIVQGITPQTIHGVQASGQNISQQALQNLQLQLNPGTFLIQAQTVTPSGQITWQTFQVQGVQNLQNLQIQNTAAQQITLTPVQTLTLGQVAAGGALTSTPVSLSTGQLPNLQTVTVNSIDSTGIQLHPGENADSPADIRIKEEEPDPEEWQLSGDSTLNTNDLTHLRVQVVDEEGDQQHQEGKRLRRVACTCPNCKEGGGRGTNLGKKKQHICHIPGCGKVYGKTSHLRAHLRWHSGERPFICNWMFCGKRFTRSDELQRHRRTHTGEKKFVCPECSKRFMRSDHLAKHIKTHQNKKGIHSSSTVLASVEAARDDTLITAGGTTLILANIQQGSVSGIGTVNTSTTSNQDILTNTEIPLQLVTVSGNETME</sequence>
<evidence type="ECO:0000313" key="15">
    <source>
        <dbReference type="Proteomes" id="UP000248484"/>
    </source>
</evidence>
<evidence type="ECO:0000256" key="12">
    <source>
        <dbReference type="PROSITE-ProRule" id="PRU00042"/>
    </source>
</evidence>
<comment type="subcellular location">
    <subcellularLocation>
        <location evidence="1">Nucleus</location>
    </subcellularLocation>
</comment>
<evidence type="ECO:0000256" key="1">
    <source>
        <dbReference type="ARBA" id="ARBA00004123"/>
    </source>
</evidence>
<evidence type="ECO:0000256" key="10">
    <source>
        <dbReference type="ARBA" id="ARBA00023242"/>
    </source>
</evidence>
<evidence type="ECO:0000256" key="4">
    <source>
        <dbReference type="ARBA" id="ARBA00022771"/>
    </source>
</evidence>
<dbReference type="GeneID" id="102984178"/>
<keyword evidence="10" id="KW-0539">Nucleus</keyword>
<feature type="compositionally biased region" description="Low complexity" evidence="13">
    <location>
        <begin position="306"/>
        <end position="317"/>
    </location>
</feature>
<dbReference type="OrthoDB" id="6365676at2759"/>
<keyword evidence="15" id="KW-1185">Reference proteome</keyword>